<comment type="caution">
    <text evidence="1">The sequence shown here is derived from an EMBL/GenBank/DDBJ whole genome shotgun (WGS) entry which is preliminary data.</text>
</comment>
<evidence type="ECO:0000313" key="2">
    <source>
        <dbReference type="Proteomes" id="UP000093451"/>
    </source>
</evidence>
<reference evidence="1 2" key="1">
    <citation type="journal article" date="2016" name="PeerJ">
        <title>Gall-ID: tools for genotyping gall-causing phytopathogenic bacteria.</title>
        <authorList>
            <person name="Davis E.W.II."/>
            <person name="Weisberg A.J."/>
            <person name="Tabima J.F."/>
            <person name="Grunwald N.J."/>
            <person name="Chang J.H."/>
        </authorList>
    </citation>
    <scope>NUCLEOTIDE SEQUENCE [LARGE SCALE GENOMIC DNA]</scope>
    <source>
        <strain evidence="1 2">N2/73</strain>
    </source>
</reference>
<proteinExistence type="predicted"/>
<dbReference type="AlphaFoldDB" id="A0AB36EKF6"/>
<accession>A0AB36EKF6</accession>
<dbReference type="EMBL" id="LXKT01000009">
    <property type="protein sequence ID" value="OCJ38932.1"/>
    <property type="molecule type" value="Genomic_DNA"/>
</dbReference>
<sequence>MKALNLVERTKARLVATREVGNVNSALLRKLRSTLTGFSLMARLRSRRVPAFMRDKVSRVPNGCNVMQEQREKVMQETGICV</sequence>
<organism evidence="1 2">
    <name type="scientific">Agrobacterium tumefaciens</name>
    <dbReference type="NCBI Taxonomy" id="358"/>
    <lineage>
        <taxon>Bacteria</taxon>
        <taxon>Pseudomonadati</taxon>
        <taxon>Pseudomonadota</taxon>
        <taxon>Alphaproteobacteria</taxon>
        <taxon>Hyphomicrobiales</taxon>
        <taxon>Rhizobiaceae</taxon>
        <taxon>Rhizobium/Agrobacterium group</taxon>
        <taxon>Agrobacterium</taxon>
        <taxon>Agrobacterium tumefaciens complex</taxon>
    </lineage>
</organism>
<name>A0AB36EKF6_AGRTU</name>
<evidence type="ECO:0000313" key="1">
    <source>
        <dbReference type="EMBL" id="OCJ38932.1"/>
    </source>
</evidence>
<dbReference type="Proteomes" id="UP000093451">
    <property type="component" value="Unassembled WGS sequence"/>
</dbReference>
<protein>
    <submittedName>
        <fullName evidence="1">Uncharacterized protein</fullName>
    </submittedName>
</protein>
<gene>
    <name evidence="1" type="ORF">A6U91_26915</name>
</gene>